<sequence length="420" mass="42090">MPAPKPGEASATTAKISDTGKPGMPAPSSGPMPDNAKHEGAKPGGPATAPKITPSAVPSSVSRAPEASGGPRATPADPGSSQGAGARGGAGFGSLLAASVLGGLIGAGLMVAYDAYRGGEEDLTPRLAQLEQRVAQRPPLEPLEQRLAQVEGAQKSAQGGIDAARALAQQAIDRPAPASTPASEANAKAIQELGTRVTGLEGGVQSANEAAKALEGRLAEGQRTLGASVQQATERATRAAQAMQRVAAAERVADAIRTGAPYPQALDILRRSGADAQRVDAVAPFAGSGAPTAAALAADFKPVAERVAIASRTPPAARDAGGGGGNDWTSGVLRLADRLVTVRPTGEAAPDEVKAALDRVEAALRGGDLRGALKAYDALPEAAKKASQDFGQRLRTRVAAEEAARTMAGDALAGLDAPAR</sequence>
<organism evidence="2 3">
    <name type="scientific">Salinarimonas soli</name>
    <dbReference type="NCBI Taxonomy" id="1638099"/>
    <lineage>
        <taxon>Bacteria</taxon>
        <taxon>Pseudomonadati</taxon>
        <taxon>Pseudomonadota</taxon>
        <taxon>Alphaproteobacteria</taxon>
        <taxon>Hyphomicrobiales</taxon>
        <taxon>Salinarimonadaceae</taxon>
        <taxon>Salinarimonas</taxon>
    </lineage>
</organism>
<comment type="caution">
    <text evidence="2">The sequence shown here is derived from an EMBL/GenBank/DDBJ whole genome shotgun (WGS) entry which is preliminary data.</text>
</comment>
<evidence type="ECO:0000256" key="1">
    <source>
        <dbReference type="SAM" id="MobiDB-lite"/>
    </source>
</evidence>
<dbReference type="AlphaFoldDB" id="A0A5B2VG00"/>
<reference evidence="2 3" key="1">
    <citation type="submission" date="2019-09" db="EMBL/GenBank/DDBJ databases">
        <title>Salinarimonas rosea gen. nov., sp. nov., a new member of the a-2 subgroup of the Proteobacteria.</title>
        <authorList>
            <person name="Liu J."/>
        </authorList>
    </citation>
    <scope>NUCLEOTIDE SEQUENCE [LARGE SCALE GENOMIC DNA]</scope>
    <source>
        <strain evidence="2 3">BN140002</strain>
    </source>
</reference>
<name>A0A5B2VG00_9HYPH</name>
<evidence type="ECO:0008006" key="4">
    <source>
        <dbReference type="Google" id="ProtNLM"/>
    </source>
</evidence>
<reference evidence="2 3" key="2">
    <citation type="submission" date="2019-09" db="EMBL/GenBank/DDBJ databases">
        <authorList>
            <person name="Jin C."/>
        </authorList>
    </citation>
    <scope>NUCLEOTIDE SEQUENCE [LARGE SCALE GENOMIC DNA]</scope>
    <source>
        <strain evidence="2 3">BN140002</strain>
    </source>
</reference>
<evidence type="ECO:0000313" key="2">
    <source>
        <dbReference type="EMBL" id="KAA2237914.1"/>
    </source>
</evidence>
<feature type="compositionally biased region" description="Low complexity" evidence="1">
    <location>
        <begin position="54"/>
        <end position="68"/>
    </location>
</feature>
<feature type="region of interest" description="Disordered" evidence="1">
    <location>
        <begin position="1"/>
        <end position="86"/>
    </location>
</feature>
<gene>
    <name evidence="2" type="ORF">F0L46_07940</name>
</gene>
<proteinExistence type="predicted"/>
<dbReference type="Proteomes" id="UP000323142">
    <property type="component" value="Unassembled WGS sequence"/>
</dbReference>
<keyword evidence="3" id="KW-1185">Reference proteome</keyword>
<dbReference type="EMBL" id="VUOA01000017">
    <property type="protein sequence ID" value="KAA2237914.1"/>
    <property type="molecule type" value="Genomic_DNA"/>
</dbReference>
<evidence type="ECO:0000313" key="3">
    <source>
        <dbReference type="Proteomes" id="UP000323142"/>
    </source>
</evidence>
<accession>A0A5B2VG00</accession>
<protein>
    <recommendedName>
        <fullName evidence="4">Mitochondrial inner membrane protein</fullName>
    </recommendedName>
</protein>